<dbReference type="PIRSF" id="PIRSF002070">
    <property type="entry name" value="SSB"/>
    <property type="match status" value="1"/>
</dbReference>
<dbReference type="NCBIfam" id="TIGR00621">
    <property type="entry name" value="ssb"/>
    <property type="match status" value="1"/>
</dbReference>
<dbReference type="InterPro" id="IPR000424">
    <property type="entry name" value="Primosome_PriB/ssb"/>
</dbReference>
<dbReference type="CDD" id="cd04496">
    <property type="entry name" value="SSB_OBF"/>
    <property type="match status" value="1"/>
</dbReference>
<dbReference type="PROSITE" id="PS50935">
    <property type="entry name" value="SSB"/>
    <property type="match status" value="1"/>
</dbReference>
<evidence type="ECO:0000256" key="1">
    <source>
        <dbReference type="ARBA" id="ARBA00023125"/>
    </source>
</evidence>
<organism evidence="5 6">
    <name type="scientific">Candidatus Gottesmanbacteria bacterium GW2011_GWB1_49_7</name>
    <dbReference type="NCBI Taxonomy" id="1618448"/>
    <lineage>
        <taxon>Bacteria</taxon>
        <taxon>Candidatus Gottesmaniibacteriota</taxon>
    </lineage>
</organism>
<comment type="caution">
    <text evidence="5">The sequence shown here is derived from an EMBL/GenBank/DDBJ whole genome shotgun (WGS) entry which is preliminary data.</text>
</comment>
<proteinExistence type="predicted"/>
<dbReference type="Pfam" id="PF00436">
    <property type="entry name" value="SSB"/>
    <property type="match status" value="1"/>
</dbReference>
<evidence type="ECO:0000313" key="5">
    <source>
        <dbReference type="EMBL" id="KKW10418.1"/>
    </source>
</evidence>
<dbReference type="Gene3D" id="2.40.50.140">
    <property type="entry name" value="Nucleic acid-binding proteins"/>
    <property type="match status" value="1"/>
</dbReference>
<sequence length="136" mass="15321">MAELRMPSINRLHVVGTVVAEPQFREVGSGSLLRGRIAVNYHRKNAAGEWIQQSSYFNFSIWGTTAEHAFNYLGRGSAVYLSGPIRSFSWTDEAGETHHDVEIIAKEFQVLEQDRISDGEVRTDDDSHLPDSELNE</sequence>
<gene>
    <name evidence="5" type="ORF">UY48_C0038G0018</name>
</gene>
<dbReference type="InterPro" id="IPR012340">
    <property type="entry name" value="NA-bd_OB-fold"/>
</dbReference>
<dbReference type="SUPFAM" id="SSF50249">
    <property type="entry name" value="Nucleic acid-binding proteins"/>
    <property type="match status" value="1"/>
</dbReference>
<protein>
    <recommendedName>
        <fullName evidence="2 3">Single-stranded DNA-binding protein</fullName>
    </recommendedName>
</protein>
<keyword evidence="1 2" id="KW-0238">DNA-binding</keyword>
<evidence type="ECO:0000256" key="3">
    <source>
        <dbReference type="RuleBase" id="RU000524"/>
    </source>
</evidence>
<dbReference type="Proteomes" id="UP000034588">
    <property type="component" value="Unassembled WGS sequence"/>
</dbReference>
<dbReference type="InterPro" id="IPR011344">
    <property type="entry name" value="ssDNA-bd"/>
</dbReference>
<dbReference type="AlphaFoldDB" id="A0A0G1VV93"/>
<dbReference type="GO" id="GO:0006260">
    <property type="term" value="P:DNA replication"/>
    <property type="evidence" value="ECO:0007669"/>
    <property type="project" value="InterPro"/>
</dbReference>
<evidence type="ECO:0000256" key="2">
    <source>
        <dbReference type="PIRNR" id="PIRNR002070"/>
    </source>
</evidence>
<feature type="region of interest" description="Disordered" evidence="4">
    <location>
        <begin position="115"/>
        <end position="136"/>
    </location>
</feature>
<dbReference type="EMBL" id="LCQD01000038">
    <property type="protein sequence ID" value="KKW10418.1"/>
    <property type="molecule type" value="Genomic_DNA"/>
</dbReference>
<name>A0A0G1VV93_9BACT</name>
<accession>A0A0G1VV93</accession>
<evidence type="ECO:0000313" key="6">
    <source>
        <dbReference type="Proteomes" id="UP000034588"/>
    </source>
</evidence>
<dbReference type="GO" id="GO:0003697">
    <property type="term" value="F:single-stranded DNA binding"/>
    <property type="evidence" value="ECO:0007669"/>
    <property type="project" value="InterPro"/>
</dbReference>
<evidence type="ECO:0000256" key="4">
    <source>
        <dbReference type="SAM" id="MobiDB-lite"/>
    </source>
</evidence>
<reference evidence="5 6" key="1">
    <citation type="journal article" date="2015" name="Nature">
        <title>rRNA introns, odd ribosomes, and small enigmatic genomes across a large radiation of phyla.</title>
        <authorList>
            <person name="Brown C.T."/>
            <person name="Hug L.A."/>
            <person name="Thomas B.C."/>
            <person name="Sharon I."/>
            <person name="Castelle C.J."/>
            <person name="Singh A."/>
            <person name="Wilkins M.J."/>
            <person name="Williams K.H."/>
            <person name="Banfield J.F."/>
        </authorList>
    </citation>
    <scope>NUCLEOTIDE SEQUENCE [LARGE SCALE GENOMIC DNA]</scope>
</reference>